<comment type="caution">
    <text evidence="2">The sequence shown here is derived from an EMBL/GenBank/DDBJ whole genome shotgun (WGS) entry which is preliminary data.</text>
</comment>
<evidence type="ECO:0000313" key="2">
    <source>
        <dbReference type="EMBL" id="NGM15335.1"/>
    </source>
</evidence>
<dbReference type="AlphaFoldDB" id="A0A6M1LAN6"/>
<keyword evidence="3" id="KW-1185">Reference proteome</keyword>
<name>A0A6M1LAN6_9ACTN</name>
<dbReference type="RefSeq" id="WP_164449204.1">
    <property type="nucleotide sequence ID" value="NZ_SAIY01000009.1"/>
</dbReference>
<dbReference type="EMBL" id="SAIY01000009">
    <property type="protein sequence ID" value="NGM15335.1"/>
    <property type="molecule type" value="Genomic_DNA"/>
</dbReference>
<evidence type="ECO:0000259" key="1">
    <source>
        <dbReference type="Pfam" id="PF18726"/>
    </source>
</evidence>
<proteinExistence type="predicted"/>
<dbReference type="InterPro" id="IPR040891">
    <property type="entry name" value="HEPN_SAV_6107"/>
</dbReference>
<accession>A0A6M1LAN6</accession>
<feature type="domain" description="SAV-6107-like HEPN" evidence="1">
    <location>
        <begin position="36"/>
        <end position="133"/>
    </location>
</feature>
<dbReference type="Pfam" id="PF18726">
    <property type="entry name" value="HEPN_SAV_6107"/>
    <property type="match status" value="1"/>
</dbReference>
<reference evidence="2 3" key="1">
    <citation type="submission" date="2020-02" db="EMBL/GenBank/DDBJ databases">
        <title>Draft Genome Sequence of Verrucosispora sp. Strain CWR15, Isolated from Gulf of Mexico Sponge.</title>
        <authorList>
            <person name="Kennedy S.J."/>
            <person name="Cella E."/>
            <person name="Azarian T."/>
            <person name="Baker B.J."/>
            <person name="Shaw L.N."/>
        </authorList>
    </citation>
    <scope>NUCLEOTIDE SEQUENCE [LARGE SCALE GENOMIC DNA]</scope>
    <source>
        <strain evidence="2 3">CWR15</strain>
    </source>
</reference>
<organism evidence="2 3">
    <name type="scientific">Verrucosispora sioxanthis</name>
    <dbReference type="NCBI Taxonomy" id="2499994"/>
    <lineage>
        <taxon>Bacteria</taxon>
        <taxon>Bacillati</taxon>
        <taxon>Actinomycetota</taxon>
        <taxon>Actinomycetes</taxon>
        <taxon>Micromonosporales</taxon>
        <taxon>Micromonosporaceae</taxon>
        <taxon>Micromonospora</taxon>
    </lineage>
</organism>
<gene>
    <name evidence="2" type="ORF">ENC19_23180</name>
</gene>
<protein>
    <submittedName>
        <fullName evidence="2">Chromosome segregation protein SMC</fullName>
    </submittedName>
</protein>
<dbReference type="Proteomes" id="UP000478148">
    <property type="component" value="Unassembled WGS sequence"/>
</dbReference>
<sequence length="149" mass="15440">MPTSPAQAPTVPANVLPHRTPVQLLAVARQGLAEAARTGPDGLRYAAAHLAALRAAAAVLAARARPAPTRRHRITSVWVLLANVAPELDEWAGYFALGAGKRAAAEAGIPRVVTAREADDLLRAAEEFVTVVEAALGLAHQPAIDGLVA</sequence>
<evidence type="ECO:0000313" key="3">
    <source>
        <dbReference type="Proteomes" id="UP000478148"/>
    </source>
</evidence>